<evidence type="ECO:0000313" key="2">
    <source>
        <dbReference type="EMBL" id="THU93675.1"/>
    </source>
</evidence>
<gene>
    <name evidence="2" type="ORF">K435DRAFT_779738</name>
    <name evidence="1" type="ORF">K435DRAFT_784883</name>
</gene>
<dbReference type="EMBL" id="ML179243">
    <property type="protein sequence ID" value="THU93675.1"/>
    <property type="molecule type" value="Genomic_DNA"/>
</dbReference>
<evidence type="ECO:0000313" key="1">
    <source>
        <dbReference type="EMBL" id="THU81740.1"/>
    </source>
</evidence>
<dbReference type="AlphaFoldDB" id="A0A4V4HF56"/>
<keyword evidence="3" id="KW-1185">Reference proteome</keyword>
<name>A0A4V4HF56_DENBC</name>
<organism evidence="2 3">
    <name type="scientific">Dendrothele bispora (strain CBS 962.96)</name>
    <dbReference type="NCBI Taxonomy" id="1314807"/>
    <lineage>
        <taxon>Eukaryota</taxon>
        <taxon>Fungi</taxon>
        <taxon>Dikarya</taxon>
        <taxon>Basidiomycota</taxon>
        <taxon>Agaricomycotina</taxon>
        <taxon>Agaricomycetes</taxon>
        <taxon>Agaricomycetidae</taxon>
        <taxon>Agaricales</taxon>
        <taxon>Agaricales incertae sedis</taxon>
        <taxon>Dendrothele</taxon>
    </lineage>
</organism>
<reference evidence="2 3" key="1">
    <citation type="journal article" date="2019" name="Nat. Ecol. Evol.">
        <title>Megaphylogeny resolves global patterns of mushroom evolution.</title>
        <authorList>
            <person name="Varga T."/>
            <person name="Krizsan K."/>
            <person name="Foldi C."/>
            <person name="Dima B."/>
            <person name="Sanchez-Garcia M."/>
            <person name="Sanchez-Ramirez S."/>
            <person name="Szollosi G.J."/>
            <person name="Szarkandi J.G."/>
            <person name="Papp V."/>
            <person name="Albert L."/>
            <person name="Andreopoulos W."/>
            <person name="Angelini C."/>
            <person name="Antonin V."/>
            <person name="Barry K.W."/>
            <person name="Bougher N.L."/>
            <person name="Buchanan P."/>
            <person name="Buyck B."/>
            <person name="Bense V."/>
            <person name="Catcheside P."/>
            <person name="Chovatia M."/>
            <person name="Cooper J."/>
            <person name="Damon W."/>
            <person name="Desjardin D."/>
            <person name="Finy P."/>
            <person name="Geml J."/>
            <person name="Haridas S."/>
            <person name="Hughes K."/>
            <person name="Justo A."/>
            <person name="Karasinski D."/>
            <person name="Kautmanova I."/>
            <person name="Kiss B."/>
            <person name="Kocsube S."/>
            <person name="Kotiranta H."/>
            <person name="LaButti K.M."/>
            <person name="Lechner B.E."/>
            <person name="Liimatainen K."/>
            <person name="Lipzen A."/>
            <person name="Lukacs Z."/>
            <person name="Mihaltcheva S."/>
            <person name="Morgado L.N."/>
            <person name="Niskanen T."/>
            <person name="Noordeloos M.E."/>
            <person name="Ohm R.A."/>
            <person name="Ortiz-Santana B."/>
            <person name="Ovrebo C."/>
            <person name="Racz N."/>
            <person name="Riley R."/>
            <person name="Savchenko A."/>
            <person name="Shiryaev A."/>
            <person name="Soop K."/>
            <person name="Spirin V."/>
            <person name="Szebenyi C."/>
            <person name="Tomsovsky M."/>
            <person name="Tulloss R.E."/>
            <person name="Uehling J."/>
            <person name="Grigoriev I.V."/>
            <person name="Vagvolgyi C."/>
            <person name="Papp T."/>
            <person name="Martin F.M."/>
            <person name="Miettinen O."/>
            <person name="Hibbett D.S."/>
            <person name="Nagy L.G."/>
        </authorList>
    </citation>
    <scope>NUCLEOTIDE SEQUENCE [LARGE SCALE GENOMIC DNA]</scope>
    <source>
        <strain evidence="2 3">CBS 962.96</strain>
    </source>
</reference>
<evidence type="ECO:0000313" key="3">
    <source>
        <dbReference type="Proteomes" id="UP000297245"/>
    </source>
</evidence>
<proteinExistence type="predicted"/>
<protein>
    <submittedName>
        <fullName evidence="2">Uncharacterized protein</fullName>
    </submittedName>
</protein>
<sequence length="76" mass="8424">MVEPAICTATLNPKSQSKLHEAFRVNVLFAFNGWAGVQSTQKSLQKTLIAIFCKPVEDPTAEWETLTLCNTVLLTE</sequence>
<dbReference type="EMBL" id="ML179783">
    <property type="protein sequence ID" value="THU81740.1"/>
    <property type="molecule type" value="Genomic_DNA"/>
</dbReference>
<dbReference type="Proteomes" id="UP000297245">
    <property type="component" value="Unassembled WGS sequence"/>
</dbReference>
<accession>A0A4V4HF56</accession>